<dbReference type="SUPFAM" id="SSF51556">
    <property type="entry name" value="Metallo-dependent hydrolases"/>
    <property type="match status" value="1"/>
</dbReference>
<gene>
    <name evidence="2" type="ORF">FLB61_08485</name>
</gene>
<organism evidence="2 3">
    <name type="scientific">Sellimonas caecigallum</name>
    <dbReference type="NCBI Taxonomy" id="2592333"/>
    <lineage>
        <taxon>Bacteria</taxon>
        <taxon>Bacillati</taxon>
        <taxon>Bacillota</taxon>
        <taxon>Clostridia</taxon>
        <taxon>Lachnospirales</taxon>
        <taxon>Lachnospiraceae</taxon>
        <taxon>Sellimonas</taxon>
    </lineage>
</organism>
<feature type="domain" description="Amidohydrolase-related" evidence="1">
    <location>
        <begin position="58"/>
        <end position="391"/>
    </location>
</feature>
<evidence type="ECO:0000259" key="1">
    <source>
        <dbReference type="Pfam" id="PF01979"/>
    </source>
</evidence>
<dbReference type="EMBL" id="VIRV01000011">
    <property type="protein sequence ID" value="MBY0759121.1"/>
    <property type="molecule type" value="Genomic_DNA"/>
</dbReference>
<keyword evidence="3" id="KW-1185">Reference proteome</keyword>
<dbReference type="InterPro" id="IPR011059">
    <property type="entry name" value="Metal-dep_hydrolase_composite"/>
</dbReference>
<evidence type="ECO:0000313" key="3">
    <source>
        <dbReference type="Proteomes" id="UP000779049"/>
    </source>
</evidence>
<name>A0ABS7L7S5_9FIRM</name>
<dbReference type="PANTHER" id="PTHR43135">
    <property type="entry name" value="ALPHA-D-RIBOSE 1-METHYLPHOSPHONATE 5-TRIPHOSPHATE DIPHOSPHATASE"/>
    <property type="match status" value="1"/>
</dbReference>
<dbReference type="PANTHER" id="PTHR43135:SF3">
    <property type="entry name" value="ALPHA-D-RIBOSE 1-METHYLPHOSPHONATE 5-TRIPHOSPHATE DIPHOSPHATASE"/>
    <property type="match status" value="1"/>
</dbReference>
<dbReference type="InterPro" id="IPR006680">
    <property type="entry name" value="Amidohydro-rel"/>
</dbReference>
<sequence>MMGKKAYKGKWIFTGNKEMPIIENFVMMTEKGHILWVKPENEAEKDKDAVYVELGDVYVVPGFIDAHMHLFCEEMEDAFCPGRSTAYHVCNGVRNAVDLLRAGIVACRDLGAFRGYTLGIRDSIDKGEIPGPKIIACGHAICATGGHGYNLSYECDGADEVRKNVRRVIKEGADIVKLMVSGGVNSPGPEPGPCELTKEEIRVGVETAHAWGRKVAVHTHGNTAIRNCVEAGVDSIEHGVYMTEDIMDMMIEKGTYLVPTLCAPYYAVNEGLKQDPDNPDHAKSKEVLQMHRDMLKKCADKGVKIAFGTDAGCPYDPYDKAPYEMVLMTKAGLTPQQALKAATEGSADLLGIADEYGSLETGKRADFLCLRENPLENIESVAQKKDVYINGEKFVG</sequence>
<dbReference type="SUPFAM" id="SSF51338">
    <property type="entry name" value="Composite domain of metallo-dependent hydrolases"/>
    <property type="match status" value="1"/>
</dbReference>
<dbReference type="Gene3D" id="2.30.40.10">
    <property type="entry name" value="Urease, subunit C, domain 1"/>
    <property type="match status" value="1"/>
</dbReference>
<dbReference type="InterPro" id="IPR057744">
    <property type="entry name" value="OTAase-like"/>
</dbReference>
<protein>
    <submittedName>
        <fullName evidence="2">Amidohydrolase family protein</fullName>
    </submittedName>
</protein>
<dbReference type="Pfam" id="PF01979">
    <property type="entry name" value="Amidohydro_1"/>
    <property type="match status" value="1"/>
</dbReference>
<dbReference type="InterPro" id="IPR032466">
    <property type="entry name" value="Metal_Hydrolase"/>
</dbReference>
<accession>A0ABS7L7S5</accession>
<dbReference type="Proteomes" id="UP000779049">
    <property type="component" value="Unassembled WGS sequence"/>
</dbReference>
<dbReference type="InterPro" id="IPR051781">
    <property type="entry name" value="Metallo-dep_Hydrolase"/>
</dbReference>
<dbReference type="CDD" id="cd01299">
    <property type="entry name" value="Met_dep_hydrolase_A"/>
    <property type="match status" value="1"/>
</dbReference>
<comment type="caution">
    <text evidence="2">The sequence shown here is derived from an EMBL/GenBank/DDBJ whole genome shotgun (WGS) entry which is preliminary data.</text>
</comment>
<reference evidence="2 3" key="1">
    <citation type="journal article" date="2020" name="New Microbes New Infect">
        <title>Sellimonas caecigallum sp. nov., description and genome sequence of a new member of the Sellimonas genus isolated from the cecum of feral chicken.</title>
        <authorList>
            <person name="Wongkuna S."/>
            <person name="Ghimire S."/>
            <person name="Antony L."/>
            <person name="Chankhamhaengdecha S."/>
            <person name="Janvilisri T."/>
            <person name="Scaria J."/>
        </authorList>
    </citation>
    <scope>NUCLEOTIDE SEQUENCE [LARGE SCALE GENOMIC DNA]</scope>
    <source>
        <strain evidence="2 3">SW451</strain>
    </source>
</reference>
<dbReference type="Gene3D" id="3.20.20.140">
    <property type="entry name" value="Metal-dependent hydrolases"/>
    <property type="match status" value="1"/>
</dbReference>
<proteinExistence type="predicted"/>
<evidence type="ECO:0000313" key="2">
    <source>
        <dbReference type="EMBL" id="MBY0759121.1"/>
    </source>
</evidence>